<gene>
    <name evidence="6" type="ORF">GJW-30_1_04424</name>
</gene>
<dbReference type="Pfam" id="PF00441">
    <property type="entry name" value="Acyl-CoA_dh_1"/>
    <property type="match status" value="1"/>
</dbReference>
<evidence type="ECO:0000259" key="5">
    <source>
        <dbReference type="Pfam" id="PF00441"/>
    </source>
</evidence>
<evidence type="ECO:0000256" key="1">
    <source>
        <dbReference type="ARBA" id="ARBA00001974"/>
    </source>
</evidence>
<dbReference type="InterPro" id="IPR009075">
    <property type="entry name" value="AcylCo_DH/oxidase_C"/>
</dbReference>
<reference evidence="6 7" key="1">
    <citation type="submission" date="2015-08" db="EMBL/GenBank/DDBJ databases">
        <title>Investigation of the bacterial diversity of lava forest soil.</title>
        <authorList>
            <person name="Lee J.S."/>
        </authorList>
    </citation>
    <scope>NUCLEOTIDE SEQUENCE [LARGE SCALE GENOMIC DNA]</scope>
    <source>
        <strain evidence="6 7">GJW-30</strain>
    </source>
</reference>
<dbReference type="Gene3D" id="1.10.540.10">
    <property type="entry name" value="Acyl-CoA dehydrogenase/oxidase, N-terminal domain"/>
    <property type="match status" value="1"/>
</dbReference>
<comment type="similarity">
    <text evidence="2">Belongs to the acyl-CoA dehydrogenase family.</text>
</comment>
<evidence type="ECO:0000256" key="3">
    <source>
        <dbReference type="ARBA" id="ARBA00022630"/>
    </source>
</evidence>
<dbReference type="InterPro" id="IPR009100">
    <property type="entry name" value="AcylCoA_DH/oxidase_NM_dom_sf"/>
</dbReference>
<dbReference type="InterPro" id="IPR037069">
    <property type="entry name" value="AcylCoA_DH/ox_N_sf"/>
</dbReference>
<evidence type="ECO:0000256" key="2">
    <source>
        <dbReference type="ARBA" id="ARBA00009347"/>
    </source>
</evidence>
<dbReference type="SUPFAM" id="SSF47203">
    <property type="entry name" value="Acyl-CoA dehydrogenase C-terminal domain-like"/>
    <property type="match status" value="1"/>
</dbReference>
<sequence>MSIIERPLARSDPSYRYQATEGLIVRLLASFSELVRLGAAYDRAPCYPEQSMAILIETGAQAHFAPPESGGAMFRDALEENTSLFDVLRIVGRSDLSLGRLFEGHINAMKLFGWFGTSVQKHALYDRLQKGALYGVWATEPPPGVEIHRGKSGRILEGRKMFASGAGGLNFAIITARTPEGEVQLISVPGNVGKRADTSRWLVRGMRSTMSGTYDVSGFEPGNQDYLGKPGDYAIEPRFTAGAWRFLAVQLGGIEALLAETRTNMSDNARSDPLQRQKFGEAVASARTAYLWVREAARRAAEESVDAPSVVRMARGVVERSALDVMELSARIVGTRSAFDDQRIDKIIRDLGLYLRQAGPDQARDQAAIAWLDHDAWGDGDLLW</sequence>
<comment type="cofactor">
    <cofactor evidence="1">
        <name>FAD</name>
        <dbReference type="ChEBI" id="CHEBI:57692"/>
    </cofactor>
</comment>
<proteinExistence type="inferred from homology"/>
<feature type="domain" description="Acyl-CoA dehydrogenase/oxidase C-terminal" evidence="5">
    <location>
        <begin position="241"/>
        <end position="361"/>
    </location>
</feature>
<dbReference type="GO" id="GO:0016627">
    <property type="term" value="F:oxidoreductase activity, acting on the CH-CH group of donors"/>
    <property type="evidence" value="ECO:0007669"/>
    <property type="project" value="InterPro"/>
</dbReference>
<keyword evidence="3" id="KW-0285">Flavoprotein</keyword>
<evidence type="ECO:0000256" key="4">
    <source>
        <dbReference type="ARBA" id="ARBA00022827"/>
    </source>
</evidence>
<dbReference type="EMBL" id="AP014946">
    <property type="protein sequence ID" value="BAT61862.1"/>
    <property type="molecule type" value="Genomic_DNA"/>
</dbReference>
<dbReference type="GO" id="GO:0050660">
    <property type="term" value="F:flavin adenine dinucleotide binding"/>
    <property type="evidence" value="ECO:0007669"/>
    <property type="project" value="InterPro"/>
</dbReference>
<dbReference type="InterPro" id="IPR046373">
    <property type="entry name" value="Acyl-CoA_Oxase/DH_mid-dom_sf"/>
</dbReference>
<protein>
    <recommendedName>
        <fullName evidence="5">Acyl-CoA dehydrogenase/oxidase C-terminal domain-containing protein</fullName>
    </recommendedName>
</protein>
<dbReference type="SUPFAM" id="SSF56645">
    <property type="entry name" value="Acyl-CoA dehydrogenase NM domain-like"/>
    <property type="match status" value="1"/>
</dbReference>
<dbReference type="Proteomes" id="UP000236884">
    <property type="component" value="Chromosome"/>
</dbReference>
<keyword evidence="7" id="KW-1185">Reference proteome</keyword>
<evidence type="ECO:0000313" key="7">
    <source>
        <dbReference type="Proteomes" id="UP000236884"/>
    </source>
</evidence>
<evidence type="ECO:0000313" key="6">
    <source>
        <dbReference type="EMBL" id="BAT61862.1"/>
    </source>
</evidence>
<dbReference type="Gene3D" id="2.40.110.10">
    <property type="entry name" value="Butyryl-CoA Dehydrogenase, subunit A, domain 2"/>
    <property type="match status" value="1"/>
</dbReference>
<keyword evidence="4" id="KW-0274">FAD</keyword>
<name>A0A0S3Q0Y1_9BRAD</name>
<dbReference type="KEGG" id="vgo:GJW-30_1_04424"/>
<accession>A0A0S3Q0Y1</accession>
<dbReference type="Gene3D" id="1.20.140.10">
    <property type="entry name" value="Butyryl-CoA Dehydrogenase, subunit A, domain 3"/>
    <property type="match status" value="1"/>
</dbReference>
<dbReference type="AlphaFoldDB" id="A0A0S3Q0Y1"/>
<organism evidence="6 7">
    <name type="scientific">Variibacter gotjawalensis</name>
    <dbReference type="NCBI Taxonomy" id="1333996"/>
    <lineage>
        <taxon>Bacteria</taxon>
        <taxon>Pseudomonadati</taxon>
        <taxon>Pseudomonadota</taxon>
        <taxon>Alphaproteobacteria</taxon>
        <taxon>Hyphomicrobiales</taxon>
        <taxon>Nitrobacteraceae</taxon>
        <taxon>Variibacter</taxon>
    </lineage>
</organism>
<dbReference type="InterPro" id="IPR036250">
    <property type="entry name" value="AcylCo_DH-like_C"/>
</dbReference>